<comment type="similarity">
    <text evidence="1">Belongs to the PP1 inhibitor family.</text>
</comment>
<dbReference type="PANTHER" id="PTHR16188">
    <property type="entry name" value="PROTEIN PHOSPHATASE 1 INHIBITOR POTENTIATED BY PROTEIN KINASE C"/>
    <property type="match status" value="1"/>
</dbReference>
<gene>
    <name evidence="6" type="primary">LOC117677857</name>
</gene>
<dbReference type="InterPro" id="IPR008025">
    <property type="entry name" value="CPI-17"/>
</dbReference>
<dbReference type="RefSeq" id="XP_034294283.1">
    <property type="nucleotide sequence ID" value="XM_034438392.2"/>
</dbReference>
<dbReference type="GO" id="GO:0005737">
    <property type="term" value="C:cytoplasm"/>
    <property type="evidence" value="ECO:0007669"/>
    <property type="project" value="InterPro"/>
</dbReference>
<evidence type="ECO:0000256" key="1">
    <source>
        <dbReference type="ARBA" id="ARBA00005483"/>
    </source>
</evidence>
<keyword evidence="5" id="KW-1185">Reference proteome</keyword>
<keyword evidence="3" id="KW-0650">Protein phosphatase inhibitor</keyword>
<proteinExistence type="inferred from homology"/>
<organism evidence="5 6">
    <name type="scientific">Pantherophis guttatus</name>
    <name type="common">Corn snake</name>
    <name type="synonym">Elaphe guttata</name>
    <dbReference type="NCBI Taxonomy" id="94885"/>
    <lineage>
        <taxon>Eukaryota</taxon>
        <taxon>Metazoa</taxon>
        <taxon>Chordata</taxon>
        <taxon>Craniata</taxon>
        <taxon>Vertebrata</taxon>
        <taxon>Euteleostomi</taxon>
        <taxon>Lepidosauria</taxon>
        <taxon>Squamata</taxon>
        <taxon>Bifurcata</taxon>
        <taxon>Unidentata</taxon>
        <taxon>Episquamata</taxon>
        <taxon>Toxicofera</taxon>
        <taxon>Serpentes</taxon>
        <taxon>Colubroidea</taxon>
        <taxon>Colubridae</taxon>
        <taxon>Colubrinae</taxon>
        <taxon>Pantherophis</taxon>
    </lineage>
</organism>
<dbReference type="AlphaFoldDB" id="A0A6P9DD54"/>
<reference evidence="6" key="1">
    <citation type="submission" date="2025-08" db="UniProtKB">
        <authorList>
            <consortium name="RefSeq"/>
        </authorList>
    </citation>
    <scope>IDENTIFICATION</scope>
    <source>
        <tissue evidence="6">Blood</tissue>
    </source>
</reference>
<evidence type="ECO:0000256" key="4">
    <source>
        <dbReference type="SAM" id="MobiDB-lite"/>
    </source>
</evidence>
<dbReference type="GO" id="GO:0004865">
    <property type="term" value="F:protein serine/threonine phosphatase inhibitor activity"/>
    <property type="evidence" value="ECO:0007669"/>
    <property type="project" value="TreeGrafter"/>
</dbReference>
<evidence type="ECO:0000313" key="6">
    <source>
        <dbReference type="RefSeq" id="XP_034294283.1"/>
    </source>
</evidence>
<dbReference type="Pfam" id="PF05361">
    <property type="entry name" value="PP1_inhibitor"/>
    <property type="match status" value="1"/>
</dbReference>
<name>A0A6P9DD54_PANGU</name>
<keyword evidence="2" id="KW-0597">Phosphoprotein</keyword>
<evidence type="ECO:0000256" key="2">
    <source>
        <dbReference type="ARBA" id="ARBA00022553"/>
    </source>
</evidence>
<sequence length="128" mass="14686">MEPGSPNWINYLSRGGQNRRNGYLCSQEKQQPHLWDNAGVVCSSSCLKRGIQEDEMPDEVNIDDLLEMDTDEERAKKLQGTLESCHNNTEDFTRELLEKLRGLRTEHVLRRTSPSSQRSMDQGPKVPQ</sequence>
<dbReference type="PANTHER" id="PTHR16188:SF4">
    <property type="entry name" value="PROTEIN PHOSPHATASE 1 REGULATORY SUBUNIT 14A"/>
    <property type="match status" value="1"/>
</dbReference>
<dbReference type="Gene3D" id="1.10.150.220">
    <property type="entry name" value="CPI-17"/>
    <property type="match status" value="1"/>
</dbReference>
<dbReference type="SUPFAM" id="SSF81790">
    <property type="entry name" value="Myosin phosphatase inhibitor 17kDa protein, CPI-17"/>
    <property type="match status" value="1"/>
</dbReference>
<evidence type="ECO:0000256" key="3">
    <source>
        <dbReference type="ARBA" id="ARBA00023272"/>
    </source>
</evidence>
<protein>
    <submittedName>
        <fullName evidence="6">Protein phosphatase 1 regulatory subunit 14A isoform X3</fullName>
    </submittedName>
</protein>
<evidence type="ECO:0000313" key="5">
    <source>
        <dbReference type="Proteomes" id="UP001652622"/>
    </source>
</evidence>
<accession>A0A6P9DD54</accession>
<dbReference type="OrthoDB" id="8193882at2759"/>
<dbReference type="Proteomes" id="UP001652622">
    <property type="component" value="Unplaced"/>
</dbReference>
<feature type="region of interest" description="Disordered" evidence="4">
    <location>
        <begin position="105"/>
        <end position="128"/>
    </location>
</feature>
<dbReference type="InterPro" id="IPR036658">
    <property type="entry name" value="CPI-17_sf"/>
</dbReference>